<proteinExistence type="predicted"/>
<comment type="caution">
    <text evidence="1">The sequence shown here is derived from an EMBL/GenBank/DDBJ whole genome shotgun (WGS) entry which is preliminary data.</text>
</comment>
<evidence type="ECO:0008006" key="3">
    <source>
        <dbReference type="Google" id="ProtNLM"/>
    </source>
</evidence>
<evidence type="ECO:0000313" key="1">
    <source>
        <dbReference type="EMBL" id="MFD2922112.1"/>
    </source>
</evidence>
<dbReference type="Proteomes" id="UP001597511">
    <property type="component" value="Unassembled WGS sequence"/>
</dbReference>
<gene>
    <name evidence="1" type="ORF">ACFS6H_20500</name>
</gene>
<name>A0ABW6ADR6_9BACT</name>
<dbReference type="SUPFAM" id="SSF53335">
    <property type="entry name" value="S-adenosyl-L-methionine-dependent methyltransferases"/>
    <property type="match status" value="1"/>
</dbReference>
<keyword evidence="2" id="KW-1185">Reference proteome</keyword>
<dbReference type="EMBL" id="JBHUOZ010000003">
    <property type="protein sequence ID" value="MFD2922112.1"/>
    <property type="molecule type" value="Genomic_DNA"/>
</dbReference>
<dbReference type="InterPro" id="IPR029063">
    <property type="entry name" value="SAM-dependent_MTases_sf"/>
</dbReference>
<evidence type="ECO:0000313" key="2">
    <source>
        <dbReference type="Proteomes" id="UP001597511"/>
    </source>
</evidence>
<accession>A0ABW6ADR6</accession>
<protein>
    <recommendedName>
        <fullName evidence="3">Methyltransferase domain-containing protein</fullName>
    </recommendedName>
</protein>
<dbReference type="RefSeq" id="WP_386103504.1">
    <property type="nucleotide sequence ID" value="NZ_JBHUOZ010000003.1"/>
</dbReference>
<organism evidence="1 2">
    <name type="scientific">Terrimonas rubra</name>
    <dbReference type="NCBI Taxonomy" id="1035890"/>
    <lineage>
        <taxon>Bacteria</taxon>
        <taxon>Pseudomonadati</taxon>
        <taxon>Bacteroidota</taxon>
        <taxon>Chitinophagia</taxon>
        <taxon>Chitinophagales</taxon>
        <taxon>Chitinophagaceae</taxon>
        <taxon>Terrimonas</taxon>
    </lineage>
</organism>
<sequence>MSTSVQHPASYRDPSGFVYVHEGIVYRQVNQFYREHFDLFVNSGCYRQLVDDGLLVSHEQLTDNLLNSNDWYTTLKPEQVSLVSYAYEWSFDMLKDAALLTLRILKQALQFGLILKDATPYNIQWHHGKLVFIDTLSFEKYEEKPWIAYRQFCECFVAPLLVMYYTKRPLQQLMLAWPDGIPLDIAASLLPRKSRFSIHTYLHIHLHAKVSAKQKTGTPGNSNTEVFTRGKLDRLINSLEILINKLQIPDLESTWSHYYQEASQRNGYLEAKKEIIDGWLSRLPQIKTAADLGANEGEFSKMVAAKSIDTVAADFDPYCINNLYRHIKKHGVKNIQPLILDLSQPSPANGLNYAERSSFSKRLQVDLVLALAVIHHLAIGKNIPLERIAAFFAPVAPYLLIEFVPKQDPKTQLLLQHKKDIYPHYTEAGFLAAFEPLFHVEQQMVVPHSERILFLLKRK</sequence>
<dbReference type="Gene3D" id="3.40.50.150">
    <property type="entry name" value="Vaccinia Virus protein VP39"/>
    <property type="match status" value="1"/>
</dbReference>
<reference evidence="2" key="1">
    <citation type="journal article" date="2019" name="Int. J. Syst. Evol. Microbiol.">
        <title>The Global Catalogue of Microorganisms (GCM) 10K type strain sequencing project: providing services to taxonomists for standard genome sequencing and annotation.</title>
        <authorList>
            <consortium name="The Broad Institute Genomics Platform"/>
            <consortium name="The Broad Institute Genome Sequencing Center for Infectious Disease"/>
            <person name="Wu L."/>
            <person name="Ma J."/>
        </authorList>
    </citation>
    <scope>NUCLEOTIDE SEQUENCE [LARGE SCALE GENOMIC DNA]</scope>
    <source>
        <strain evidence="2">KCTC 23299</strain>
    </source>
</reference>